<feature type="domain" description="NADH:flavin oxidoreductase/NADH oxidase N-terminal" evidence="2">
    <location>
        <begin position="4"/>
        <end position="363"/>
    </location>
</feature>
<gene>
    <name evidence="3" type="ORF">B0J13DRAFT_483231</name>
</gene>
<proteinExistence type="predicted"/>
<protein>
    <recommendedName>
        <fullName evidence="2">NADH:flavin oxidoreductase/NADH oxidase N-terminal domain-containing protein</fullName>
    </recommendedName>
</protein>
<keyword evidence="4" id="KW-1185">Reference proteome</keyword>
<reference evidence="3" key="1">
    <citation type="journal article" date="2021" name="Nat. Commun.">
        <title>Genetic determinants of endophytism in the Arabidopsis root mycobiome.</title>
        <authorList>
            <person name="Mesny F."/>
            <person name="Miyauchi S."/>
            <person name="Thiergart T."/>
            <person name="Pickel B."/>
            <person name="Atanasova L."/>
            <person name="Karlsson M."/>
            <person name="Huettel B."/>
            <person name="Barry K.W."/>
            <person name="Haridas S."/>
            <person name="Chen C."/>
            <person name="Bauer D."/>
            <person name="Andreopoulos W."/>
            <person name="Pangilinan J."/>
            <person name="LaButti K."/>
            <person name="Riley R."/>
            <person name="Lipzen A."/>
            <person name="Clum A."/>
            <person name="Drula E."/>
            <person name="Henrissat B."/>
            <person name="Kohler A."/>
            <person name="Grigoriev I.V."/>
            <person name="Martin F.M."/>
            <person name="Hacquard S."/>
        </authorList>
    </citation>
    <scope>NUCLEOTIDE SEQUENCE</scope>
    <source>
        <strain evidence="3">MPI-CAGE-AT-0021</strain>
    </source>
</reference>
<sequence>MSRLLQPITLEGDLQLRNRICMGSMTRNRCISDNKPTEASAEHYRARASDGVGLIIAEGTFVSVNGAEWPHAPVMYAQEHAQAWKRVTDAVHQERGAIFFQPWHPGRIQNEGMPMMKSSGYPVYAPSAIPAAGGKFRLLDGKPGHTAAITEIQRPQDIVDQYRTSVSLAKEAGFDGIELLSQGGYLLHNFLSSRANRRQDQYGGSAENRCRFPLEVLDAILEVWPPSCVGIKICPSDDYNDSAVSYEEISETYKYYIKMLMKRNLGYINLSRRGCEVGRDQDEYFKSKPRPEGLELPAGYEPLEQFGNLIKFEGSKTMLMVNHEYTVAEADELVRGGKIDLVTFGRPFIYNPDLISRIKGGIPFATNTRGGHVNYGPYQDVNENYNDWPVASGKIVGKA</sequence>
<evidence type="ECO:0000313" key="4">
    <source>
        <dbReference type="Proteomes" id="UP000717696"/>
    </source>
</evidence>
<dbReference type="InterPro" id="IPR013785">
    <property type="entry name" value="Aldolase_TIM"/>
</dbReference>
<organism evidence="3 4">
    <name type="scientific">Dactylonectria estremocensis</name>
    <dbReference type="NCBI Taxonomy" id="1079267"/>
    <lineage>
        <taxon>Eukaryota</taxon>
        <taxon>Fungi</taxon>
        <taxon>Dikarya</taxon>
        <taxon>Ascomycota</taxon>
        <taxon>Pezizomycotina</taxon>
        <taxon>Sordariomycetes</taxon>
        <taxon>Hypocreomycetidae</taxon>
        <taxon>Hypocreales</taxon>
        <taxon>Nectriaceae</taxon>
        <taxon>Dactylonectria</taxon>
    </lineage>
</organism>
<dbReference type="Gene3D" id="3.20.20.70">
    <property type="entry name" value="Aldolase class I"/>
    <property type="match status" value="1"/>
</dbReference>
<dbReference type="AlphaFoldDB" id="A0A9P9DWW8"/>
<dbReference type="InterPro" id="IPR001155">
    <property type="entry name" value="OxRdtase_FMN_N"/>
</dbReference>
<dbReference type="GO" id="GO:0010181">
    <property type="term" value="F:FMN binding"/>
    <property type="evidence" value="ECO:0007669"/>
    <property type="project" value="InterPro"/>
</dbReference>
<dbReference type="InterPro" id="IPR045247">
    <property type="entry name" value="Oye-like"/>
</dbReference>
<dbReference type="PANTHER" id="PTHR22893">
    <property type="entry name" value="NADH OXIDOREDUCTASE-RELATED"/>
    <property type="match status" value="1"/>
</dbReference>
<dbReference type="Proteomes" id="UP000717696">
    <property type="component" value="Unassembled WGS sequence"/>
</dbReference>
<evidence type="ECO:0000259" key="2">
    <source>
        <dbReference type="Pfam" id="PF00724"/>
    </source>
</evidence>
<evidence type="ECO:0000313" key="3">
    <source>
        <dbReference type="EMBL" id="KAH7127794.1"/>
    </source>
</evidence>
<dbReference type="SUPFAM" id="SSF51395">
    <property type="entry name" value="FMN-linked oxidoreductases"/>
    <property type="match status" value="1"/>
</dbReference>
<dbReference type="GO" id="GO:0016491">
    <property type="term" value="F:oxidoreductase activity"/>
    <property type="evidence" value="ECO:0007669"/>
    <property type="project" value="InterPro"/>
</dbReference>
<keyword evidence="1" id="KW-0285">Flavoprotein</keyword>
<accession>A0A9P9DWW8</accession>
<name>A0A9P9DWW8_9HYPO</name>
<comment type="caution">
    <text evidence="3">The sequence shown here is derived from an EMBL/GenBank/DDBJ whole genome shotgun (WGS) entry which is preliminary data.</text>
</comment>
<dbReference type="Pfam" id="PF00724">
    <property type="entry name" value="Oxidored_FMN"/>
    <property type="match status" value="1"/>
</dbReference>
<dbReference type="PANTHER" id="PTHR22893:SF91">
    <property type="entry name" value="NADPH DEHYDROGENASE 2-RELATED"/>
    <property type="match status" value="1"/>
</dbReference>
<dbReference type="EMBL" id="JAGMUU010000022">
    <property type="protein sequence ID" value="KAH7127794.1"/>
    <property type="molecule type" value="Genomic_DNA"/>
</dbReference>
<evidence type="ECO:0000256" key="1">
    <source>
        <dbReference type="ARBA" id="ARBA00022630"/>
    </source>
</evidence>
<dbReference type="OrthoDB" id="276546at2759"/>